<sequence>MNTTRDYRRTFLAMGSVMDITPLGDYSEFMPKGTASQRMYSTWSSVGKSLKKATKNYEKNETRHA</sequence>
<keyword evidence="2" id="KW-1185">Reference proteome</keyword>
<evidence type="ECO:0000313" key="1">
    <source>
        <dbReference type="EMBL" id="GLR64403.1"/>
    </source>
</evidence>
<reference evidence="2" key="1">
    <citation type="journal article" date="2019" name="Int. J. Syst. Evol. Microbiol.">
        <title>The Global Catalogue of Microorganisms (GCM) 10K type strain sequencing project: providing services to taxonomists for standard genome sequencing and annotation.</title>
        <authorList>
            <consortium name="The Broad Institute Genomics Platform"/>
            <consortium name="The Broad Institute Genome Sequencing Center for Infectious Disease"/>
            <person name="Wu L."/>
            <person name="Ma J."/>
        </authorList>
    </citation>
    <scope>NUCLEOTIDE SEQUENCE [LARGE SCALE GENOMIC DNA]</scope>
    <source>
        <strain evidence="2">NBRC 100033</strain>
    </source>
</reference>
<dbReference type="RefSeq" id="WP_027851916.1">
    <property type="nucleotide sequence ID" value="NZ_BSOR01000029.1"/>
</dbReference>
<comment type="caution">
    <text evidence="1">The sequence shown here is derived from an EMBL/GenBank/DDBJ whole genome shotgun (WGS) entry which is preliminary data.</text>
</comment>
<evidence type="ECO:0000313" key="2">
    <source>
        <dbReference type="Proteomes" id="UP001156682"/>
    </source>
</evidence>
<proteinExistence type="predicted"/>
<dbReference type="EMBL" id="BSOR01000029">
    <property type="protein sequence ID" value="GLR64403.1"/>
    <property type="molecule type" value="Genomic_DNA"/>
</dbReference>
<dbReference type="Proteomes" id="UP001156682">
    <property type="component" value="Unassembled WGS sequence"/>
</dbReference>
<name>A0ABQ5ZYM1_9GAMM</name>
<accession>A0ABQ5ZYM1</accession>
<gene>
    <name evidence="1" type="ORF">GCM10007878_18410</name>
</gene>
<organism evidence="1 2">
    <name type="scientific">Marinospirillum insulare</name>
    <dbReference type="NCBI Taxonomy" id="217169"/>
    <lineage>
        <taxon>Bacteria</taxon>
        <taxon>Pseudomonadati</taxon>
        <taxon>Pseudomonadota</taxon>
        <taxon>Gammaproteobacteria</taxon>
        <taxon>Oceanospirillales</taxon>
        <taxon>Oceanospirillaceae</taxon>
        <taxon>Marinospirillum</taxon>
    </lineage>
</organism>
<protein>
    <submittedName>
        <fullName evidence="1">Uncharacterized protein</fullName>
    </submittedName>
</protein>